<comment type="caution">
    <text evidence="8">The sequence shown here is derived from an EMBL/GenBank/DDBJ whole genome shotgun (WGS) entry which is preliminary data.</text>
</comment>
<dbReference type="InterPro" id="IPR009718">
    <property type="entry name" value="Rex_DNA-bd_C_dom"/>
</dbReference>
<comment type="similarity">
    <text evidence="6">Belongs to the transcriptional regulatory Rex family.</text>
</comment>
<dbReference type="PATRIC" id="fig|1453497.3.peg.411"/>
<dbReference type="AlphaFoldDB" id="A0A176JZG9"/>
<dbReference type="GO" id="GO:0051775">
    <property type="term" value="P:response to redox state"/>
    <property type="evidence" value="ECO:0007669"/>
    <property type="project" value="InterPro"/>
</dbReference>
<evidence type="ECO:0000259" key="7">
    <source>
        <dbReference type="SMART" id="SM00881"/>
    </source>
</evidence>
<comment type="caution">
    <text evidence="6">Lacks conserved residue(s) required for the propagation of feature annotation.</text>
</comment>
<feature type="domain" description="CoA-binding" evidence="7">
    <location>
        <begin position="83"/>
        <end position="184"/>
    </location>
</feature>
<dbReference type="GO" id="GO:0003700">
    <property type="term" value="F:DNA-binding transcription factor activity"/>
    <property type="evidence" value="ECO:0007669"/>
    <property type="project" value="UniProtKB-UniRule"/>
</dbReference>
<dbReference type="EMBL" id="JFHK01000018">
    <property type="protein sequence ID" value="OAA29482.1"/>
    <property type="molecule type" value="Genomic_DNA"/>
</dbReference>
<evidence type="ECO:0000313" key="9">
    <source>
        <dbReference type="Proteomes" id="UP000077339"/>
    </source>
</evidence>
<dbReference type="NCBIfam" id="NF003994">
    <property type="entry name" value="PRK05472.2-3"/>
    <property type="match status" value="1"/>
</dbReference>
<dbReference type="PANTHER" id="PTHR35786">
    <property type="entry name" value="REDOX-SENSING TRANSCRIPTIONAL REPRESSOR REX"/>
    <property type="match status" value="1"/>
</dbReference>
<evidence type="ECO:0000313" key="8">
    <source>
        <dbReference type="EMBL" id="OAA29482.1"/>
    </source>
</evidence>
<keyword evidence="5 6" id="KW-0804">Transcription</keyword>
<accession>A0A176JZG9</accession>
<proteinExistence type="inferred from homology"/>
<dbReference type="InterPro" id="IPR036388">
    <property type="entry name" value="WH-like_DNA-bd_sf"/>
</dbReference>
<dbReference type="SUPFAM" id="SSF51735">
    <property type="entry name" value="NAD(P)-binding Rossmann-fold domains"/>
    <property type="match status" value="1"/>
</dbReference>
<dbReference type="SUPFAM" id="SSF46785">
    <property type="entry name" value="Winged helix' DNA-binding domain"/>
    <property type="match status" value="1"/>
</dbReference>
<keyword evidence="1 6" id="KW-0963">Cytoplasm</keyword>
<dbReference type="NCBIfam" id="NF003995">
    <property type="entry name" value="PRK05472.2-4"/>
    <property type="match status" value="1"/>
</dbReference>
<dbReference type="SMART" id="SM00881">
    <property type="entry name" value="CoA_binding"/>
    <property type="match status" value="1"/>
</dbReference>
<dbReference type="Pfam" id="PF02629">
    <property type="entry name" value="CoA_binding"/>
    <property type="match status" value="1"/>
</dbReference>
<keyword evidence="4 6" id="KW-0238">DNA-binding</keyword>
<keyword evidence="6" id="KW-0520">NAD</keyword>
<dbReference type="InterPro" id="IPR036291">
    <property type="entry name" value="NAD(P)-bd_dom_sf"/>
</dbReference>
<dbReference type="PANTHER" id="PTHR35786:SF1">
    <property type="entry name" value="REDOX-SENSING TRANSCRIPTIONAL REPRESSOR REX 1"/>
    <property type="match status" value="1"/>
</dbReference>
<evidence type="ECO:0000256" key="4">
    <source>
        <dbReference type="ARBA" id="ARBA00023125"/>
    </source>
</evidence>
<dbReference type="HAMAP" id="MF_01131">
    <property type="entry name" value="Rex"/>
    <property type="match status" value="1"/>
</dbReference>
<dbReference type="Proteomes" id="UP000077339">
    <property type="component" value="Unassembled WGS sequence"/>
</dbReference>
<evidence type="ECO:0000256" key="5">
    <source>
        <dbReference type="ARBA" id="ARBA00023163"/>
    </source>
</evidence>
<evidence type="ECO:0000256" key="6">
    <source>
        <dbReference type="HAMAP-Rule" id="MF_01131"/>
    </source>
</evidence>
<comment type="subunit">
    <text evidence="6">Homodimer.</text>
</comment>
<sequence length="217" mass="24193">MPAEKKHKGPIMFPKATLERLKLYHTLLQEEKNEYISSDEIARKLSIKPEQVRKDITYLDYSGKPKVGYHVSSLLDTLDELFGTKVTDNIIIVGAGHLGKALANYDGFENYGISVVAIFDNNPEKLGTYVGELVVLPLDDLGRVIRRFNVKIGTICVPGESAQKIADLLIKKGIKAIWNFAPVILEVPEGILVENEDIARSALTLKHLLDRTPTEKI</sequence>
<evidence type="ECO:0000256" key="3">
    <source>
        <dbReference type="ARBA" id="ARBA00023015"/>
    </source>
</evidence>
<keyword evidence="3 6" id="KW-0805">Transcription regulation</keyword>
<reference evidence="8 9" key="1">
    <citation type="submission" date="2014-02" db="EMBL/GenBank/DDBJ databases">
        <title>Kosmotoga genome sequencing.</title>
        <authorList>
            <person name="Pollo S.M."/>
            <person name="Charchuk R."/>
            <person name="Nesbo C.L."/>
        </authorList>
    </citation>
    <scope>NUCLEOTIDE SEQUENCE [LARGE SCALE GENOMIC DNA]</scope>
    <source>
        <strain evidence="8 9">S304</strain>
    </source>
</reference>
<dbReference type="GO" id="GO:0005737">
    <property type="term" value="C:cytoplasm"/>
    <property type="evidence" value="ECO:0007669"/>
    <property type="project" value="UniProtKB-SubCell"/>
</dbReference>
<dbReference type="InterPro" id="IPR003781">
    <property type="entry name" value="CoA-bd"/>
</dbReference>
<dbReference type="STRING" id="1453497.AT15_02065"/>
<name>A0A176JZG9_9BACT</name>
<gene>
    <name evidence="6" type="primary">rex</name>
    <name evidence="8" type="ORF">AT15_02065</name>
</gene>
<comment type="subcellular location">
    <subcellularLocation>
        <location evidence="6">Cytoplasm</location>
    </subcellularLocation>
</comment>
<dbReference type="InterPro" id="IPR022876">
    <property type="entry name" value="Tscrpt_rep_Rex"/>
</dbReference>
<protein>
    <recommendedName>
        <fullName evidence="6">Redox-sensing transcriptional repressor Rex</fullName>
    </recommendedName>
</protein>
<feature type="binding site" evidence="6">
    <location>
        <begin position="94"/>
        <end position="99"/>
    </location>
    <ligand>
        <name>NAD(+)</name>
        <dbReference type="ChEBI" id="CHEBI:57540"/>
    </ligand>
</feature>
<dbReference type="Gene3D" id="1.10.10.10">
    <property type="entry name" value="Winged helix-like DNA-binding domain superfamily/Winged helix DNA-binding domain"/>
    <property type="match status" value="1"/>
</dbReference>
<dbReference type="GO" id="GO:0003677">
    <property type="term" value="F:DNA binding"/>
    <property type="evidence" value="ECO:0007669"/>
    <property type="project" value="UniProtKB-UniRule"/>
</dbReference>
<dbReference type="Gene3D" id="3.40.50.720">
    <property type="entry name" value="NAD(P)-binding Rossmann-like Domain"/>
    <property type="match status" value="1"/>
</dbReference>
<dbReference type="Pfam" id="PF06971">
    <property type="entry name" value="Put_DNA-bind_N"/>
    <property type="match status" value="1"/>
</dbReference>
<keyword evidence="9" id="KW-1185">Reference proteome</keyword>
<dbReference type="NCBIfam" id="NF003996">
    <property type="entry name" value="PRK05472.2-5"/>
    <property type="match status" value="1"/>
</dbReference>
<keyword evidence="2 6" id="KW-0678">Repressor</keyword>
<evidence type="ECO:0000256" key="2">
    <source>
        <dbReference type="ARBA" id="ARBA00022491"/>
    </source>
</evidence>
<organism evidence="8 9">
    <name type="scientific">Kosmotoga arenicorallina S304</name>
    <dbReference type="NCBI Taxonomy" id="1453497"/>
    <lineage>
        <taxon>Bacteria</taxon>
        <taxon>Thermotogati</taxon>
        <taxon>Thermotogota</taxon>
        <taxon>Thermotogae</taxon>
        <taxon>Kosmotogales</taxon>
        <taxon>Kosmotogaceae</taxon>
        <taxon>Kosmotoga</taxon>
    </lineage>
</organism>
<dbReference type="InterPro" id="IPR036390">
    <property type="entry name" value="WH_DNA-bd_sf"/>
</dbReference>
<evidence type="ECO:0000256" key="1">
    <source>
        <dbReference type="ARBA" id="ARBA00022490"/>
    </source>
</evidence>
<comment type="function">
    <text evidence="6">Modulates transcription in response to changes in cellular NADH/NAD(+) redox state.</text>
</comment>
<dbReference type="GO" id="GO:0045892">
    <property type="term" value="P:negative regulation of DNA-templated transcription"/>
    <property type="evidence" value="ECO:0007669"/>
    <property type="project" value="InterPro"/>
</dbReference>